<dbReference type="Proteomes" id="UP000004079">
    <property type="component" value="Unassembled WGS sequence"/>
</dbReference>
<evidence type="ECO:0000313" key="3">
    <source>
        <dbReference type="Proteomes" id="UP000004079"/>
    </source>
</evidence>
<reference evidence="2 3" key="1">
    <citation type="submission" date="2009-11" db="EMBL/GenBank/DDBJ databases">
        <authorList>
            <person name="Weinstock G."/>
            <person name="Sodergren E."/>
            <person name="Clifton S."/>
            <person name="Fulton L."/>
            <person name="Fulton B."/>
            <person name="Courtney L."/>
            <person name="Fronick C."/>
            <person name="Harrison M."/>
            <person name="Strong C."/>
            <person name="Farmer C."/>
            <person name="Delahaunty K."/>
            <person name="Markovic C."/>
            <person name="Hall O."/>
            <person name="Minx P."/>
            <person name="Tomlinson C."/>
            <person name="Mitreva M."/>
            <person name="Nelson J."/>
            <person name="Hou S."/>
            <person name="Wollam A."/>
            <person name="Pepin K.H."/>
            <person name="Johnson M."/>
            <person name="Bhonagiri V."/>
            <person name="Nash W.E."/>
            <person name="Warren W."/>
            <person name="Chinwalla A."/>
            <person name="Mardis E.R."/>
            <person name="Wilson R.K."/>
        </authorList>
    </citation>
    <scope>NUCLEOTIDE SEQUENCE [LARGE SCALE GENOMIC DNA]</scope>
    <source>
        <strain evidence="2 3">F0302</strain>
    </source>
</reference>
<comment type="caution">
    <text evidence="2">The sequence shown here is derived from an EMBL/GenBank/DDBJ whole genome shotgun (WGS) entry which is preliminary data.</text>
</comment>
<gene>
    <name evidence="2" type="ORF">HMPREF0971_03243</name>
</gene>
<dbReference type="Pfam" id="PF09994">
    <property type="entry name" value="T6SS_Tle1-like_cat"/>
    <property type="match status" value="1"/>
</dbReference>
<dbReference type="HOGENOM" id="CLU_008342_2_0_10"/>
<dbReference type="PANTHER" id="PTHR33840:SF1">
    <property type="entry name" value="TLE1 PHOSPHOLIPASE DOMAIN-CONTAINING PROTEIN"/>
    <property type="match status" value="1"/>
</dbReference>
<name>D1QW48_9BACT</name>
<proteinExistence type="predicted"/>
<dbReference type="STRING" id="649760.HMPREF0971_03243"/>
<dbReference type="AlphaFoldDB" id="D1QW48"/>
<accession>D1QW48</accession>
<evidence type="ECO:0000313" key="2">
    <source>
        <dbReference type="EMBL" id="EFB30447.1"/>
    </source>
</evidence>
<dbReference type="EMBL" id="ACUZ02000062">
    <property type="protein sequence ID" value="EFB30447.1"/>
    <property type="molecule type" value="Genomic_DNA"/>
</dbReference>
<evidence type="ECO:0000259" key="1">
    <source>
        <dbReference type="Pfam" id="PF09994"/>
    </source>
</evidence>
<organism evidence="2 3">
    <name type="scientific">Segatella oris F0302</name>
    <dbReference type="NCBI Taxonomy" id="649760"/>
    <lineage>
        <taxon>Bacteria</taxon>
        <taxon>Pseudomonadati</taxon>
        <taxon>Bacteroidota</taxon>
        <taxon>Bacteroidia</taxon>
        <taxon>Bacteroidales</taxon>
        <taxon>Prevotellaceae</taxon>
        <taxon>Segatella</taxon>
    </lineage>
</organism>
<feature type="domain" description="T6SS Phospholipase effector Tle1-like catalytic" evidence="1">
    <location>
        <begin position="215"/>
        <end position="310"/>
    </location>
</feature>
<protein>
    <recommendedName>
        <fullName evidence="1">T6SS Phospholipase effector Tle1-like catalytic domain-containing protein</fullName>
    </recommendedName>
</protein>
<dbReference type="InterPro" id="IPR018712">
    <property type="entry name" value="Tle1-like_cat"/>
</dbReference>
<sequence>MGKVYTGTDSKVVKKKTKSTIVNVVIALFFDGTLNNKYNIELRIALQKKKAAQDAAIRRKRFNYRDFHNYNEIIDNLSKSYFNSFTNVFHLWDLFLEEQGKNVMKIYVEGPGTAEPITNSEGETYSIGDEDSGKGAGFGTGEQGVNGKIKEACKLIISKLRKFNRKTINLNLRVFGFSRGATEARRFVSIVRDLSQKDESLMYVLDNNLPGLKINNIKVDIMGLFDTVSSYGFLNNLNYGVINGIIDDNATELQLSIPSNVEKAVHLVAVNEYREHYALTNIKSAGKCGIEIYLPGAHSDIGGGYVHNENEILYMPSGMPSNLELNNKDCLSFRGFMSFEDLHKKHWITDWAYEKAKKRYLYLWSPKKYSYLKKENETALKGLIPYRVVNNSYARIPLRIMYNLCSEYIPVANDRVVIYKTGINNYPARTKKNQVMYDSIANLIKVKELLERHANKHESVYRMEKRGFSFKGTNHESAVLLGIRAKYIHLSANMDTVYGIKINAPSENNLRDIHHG</sequence>
<dbReference type="RefSeq" id="WP_004375732.1">
    <property type="nucleotide sequence ID" value="NZ_GG703891.1"/>
</dbReference>
<dbReference type="PANTHER" id="PTHR33840">
    <property type="match status" value="1"/>
</dbReference>